<dbReference type="InterPro" id="IPR001258">
    <property type="entry name" value="NHL_repeat"/>
</dbReference>
<dbReference type="GO" id="GO:0008270">
    <property type="term" value="F:zinc ion binding"/>
    <property type="evidence" value="ECO:0007669"/>
    <property type="project" value="UniProtKB-KW"/>
</dbReference>
<evidence type="ECO:0000256" key="3">
    <source>
        <dbReference type="ARBA" id="ARBA00022737"/>
    </source>
</evidence>
<dbReference type="PROSITE" id="PS51125">
    <property type="entry name" value="NHL"/>
    <property type="match status" value="1"/>
</dbReference>
<dbReference type="PROSITE" id="PS50119">
    <property type="entry name" value="ZF_BBOX"/>
    <property type="match status" value="2"/>
</dbReference>
<feature type="domain" description="B box-type" evidence="9">
    <location>
        <begin position="96"/>
        <end position="143"/>
    </location>
</feature>
<dbReference type="InterPro" id="IPR000315">
    <property type="entry name" value="Znf_B-box"/>
</dbReference>
<dbReference type="WBParaSite" id="MCU_000727-RA">
    <property type="protein sequence ID" value="MCU_000727-RA"/>
    <property type="gene ID" value="MCU_000727"/>
</dbReference>
<evidence type="ECO:0000259" key="8">
    <source>
        <dbReference type="PROSITE" id="PS50089"/>
    </source>
</evidence>
<evidence type="ECO:0000256" key="4">
    <source>
        <dbReference type="ARBA" id="ARBA00022771"/>
    </source>
</evidence>
<keyword evidence="11" id="KW-1185">Reference proteome</keyword>
<evidence type="ECO:0000313" key="11">
    <source>
        <dbReference type="Proteomes" id="UP000267029"/>
    </source>
</evidence>
<feature type="domain" description="RING-type" evidence="8">
    <location>
        <begin position="26"/>
        <end position="68"/>
    </location>
</feature>
<organism evidence="12">
    <name type="scientific">Mesocestoides corti</name>
    <name type="common">Flatworm</name>
    <dbReference type="NCBI Taxonomy" id="53468"/>
    <lineage>
        <taxon>Eukaryota</taxon>
        <taxon>Metazoa</taxon>
        <taxon>Spiralia</taxon>
        <taxon>Lophotrochozoa</taxon>
        <taxon>Platyhelminthes</taxon>
        <taxon>Cestoda</taxon>
        <taxon>Eucestoda</taxon>
        <taxon>Cyclophyllidea</taxon>
        <taxon>Mesocestoididae</taxon>
        <taxon>Mesocestoides</taxon>
    </lineage>
</organism>
<dbReference type="InterPro" id="IPR013083">
    <property type="entry name" value="Znf_RING/FYVE/PHD"/>
</dbReference>
<dbReference type="Gene3D" id="4.10.830.40">
    <property type="match status" value="1"/>
</dbReference>
<evidence type="ECO:0000256" key="5">
    <source>
        <dbReference type="ARBA" id="ARBA00022833"/>
    </source>
</evidence>
<gene>
    <name evidence="10" type="ORF">MCOS_LOCUS5643</name>
</gene>
<evidence type="ECO:0000256" key="7">
    <source>
        <dbReference type="PROSITE-ProRule" id="PRU00504"/>
    </source>
</evidence>
<dbReference type="SUPFAM" id="SSF57850">
    <property type="entry name" value="RING/U-box"/>
    <property type="match status" value="1"/>
</dbReference>
<dbReference type="Pfam" id="PF00643">
    <property type="entry name" value="zf-B_box"/>
    <property type="match status" value="1"/>
</dbReference>
<dbReference type="GO" id="GO:0061630">
    <property type="term" value="F:ubiquitin protein ligase activity"/>
    <property type="evidence" value="ECO:0007669"/>
    <property type="project" value="TreeGrafter"/>
</dbReference>
<dbReference type="EMBL" id="UXSR01005204">
    <property type="protein sequence ID" value="VDD79640.1"/>
    <property type="molecule type" value="Genomic_DNA"/>
</dbReference>
<dbReference type="SMART" id="SM00184">
    <property type="entry name" value="RING"/>
    <property type="match status" value="1"/>
</dbReference>
<dbReference type="Gene3D" id="3.30.40.10">
    <property type="entry name" value="Zinc/RING finger domain, C3HC4 (zinc finger)"/>
    <property type="match status" value="1"/>
</dbReference>
<dbReference type="Proteomes" id="UP000267029">
    <property type="component" value="Unassembled WGS sequence"/>
</dbReference>
<evidence type="ECO:0000256" key="2">
    <source>
        <dbReference type="ARBA" id="ARBA00022723"/>
    </source>
</evidence>
<evidence type="ECO:0000313" key="12">
    <source>
        <dbReference type="WBParaSite" id="MCU_000727-RA"/>
    </source>
</evidence>
<dbReference type="Gene3D" id="3.30.160.60">
    <property type="entry name" value="Classic Zinc Finger"/>
    <property type="match status" value="1"/>
</dbReference>
<feature type="repeat" description="NHL" evidence="7">
    <location>
        <begin position="544"/>
        <end position="587"/>
    </location>
</feature>
<keyword evidence="5" id="KW-0862">Zinc</keyword>
<dbReference type="PROSITE" id="PS50089">
    <property type="entry name" value="ZF_RING_2"/>
    <property type="match status" value="1"/>
</dbReference>
<dbReference type="OrthoDB" id="342730at2759"/>
<sequence>MEFGLFSEDCLKEEELEESSVLPRLCAICNNPLKDPLILNCLHIFDQNCLVDYQSHDGLTEYVKCPKCARISGGLKTLEPFDMTVVEQNDQNVVETSVLMCSACTEGKEALYRCIQCAGTLCGRCRDTHKVMKMFSSHEVLDLTEQEKNNIGDANTSTEATKAVACADHPNDVYSLFCMQCRVPLCKTCDVDHRGHITFGLSGISNHVKVFITENLNECRVNQNLLRETSDALHSALSDLSLSRDTNKAHIEELCNAWKSAIDSVKEELLQKNREVHSDFEMKLMTQINHLRKTIDHIDFVSEFCLSYFQKCPTVKMSKLVKAVLGSLEYLKSVSFQSDLPSKIVFVKAPGDVREFIRSHFGSFDLPYNRDKRMLPFPLVCSDKQPPLNVYPGDDISNAFKNLDLKRGVSQVDSFVTQPLPLSLPDNSIDSTRFQGNGSPSIATHRHESINNATNSISPWGDLGTFDGVSSPFKSTVPSVNPMFLNQSMAITHPEIRAPSALGPGMDLDTVTLLSRPKMPPNYNASLYEYSRMRSARCGNMMLLTKWGSLGCELGRLNSPHGFCLGFDEEIVVADTYNHRIQIFTKRGEFLSCFGVSGRVDGLLWYPRKVAIIRQSQRFVVCDRGSERSRMQLFSRSGHFVRRIQIKYIDIVAGLAINQHGHIVAIDSVTPSVFVMSEDGDLIRWFDCTNHMKEPSDVAIHGREYYICDFKAHCVVVFQEDGSFIRTIGGETFTDFPNGIDVSDHGDVLVGDSHGNRFHIAVFNDKGELLSEFVCHQTKVSRSCCLKITTEGYVVTLARSSNNVLVMNTLYIS</sequence>
<dbReference type="PANTHER" id="PTHR25462">
    <property type="entry name" value="BONUS, ISOFORM C-RELATED"/>
    <property type="match status" value="1"/>
</dbReference>
<evidence type="ECO:0000256" key="6">
    <source>
        <dbReference type="PROSITE-ProRule" id="PRU00024"/>
    </source>
</evidence>
<protein>
    <submittedName>
        <fullName evidence="12">B-box type zinc finger protein ncl-1</fullName>
    </submittedName>
</protein>
<dbReference type="STRING" id="53468.A0A0R3UF11"/>
<dbReference type="CDD" id="cd14959">
    <property type="entry name" value="NHL_brat_like"/>
    <property type="match status" value="1"/>
</dbReference>
<reference evidence="12" key="2">
    <citation type="submission" date="2019-11" db="UniProtKB">
        <authorList>
            <consortium name="WormBaseParasite"/>
        </authorList>
    </citation>
    <scope>IDENTIFICATION</scope>
</reference>
<dbReference type="AlphaFoldDB" id="A0A0R3UF11"/>
<reference evidence="10 11" key="1">
    <citation type="submission" date="2018-10" db="EMBL/GenBank/DDBJ databases">
        <authorList>
            <consortium name="Pathogen Informatics"/>
        </authorList>
    </citation>
    <scope>NUCLEOTIDE SEQUENCE [LARGE SCALE GENOMIC DNA]</scope>
</reference>
<accession>A0A0R3UF11</accession>
<dbReference type="InterPro" id="IPR027370">
    <property type="entry name" value="Znf-RING_euk"/>
</dbReference>
<dbReference type="SUPFAM" id="SSF101898">
    <property type="entry name" value="NHL repeat"/>
    <property type="match status" value="1"/>
</dbReference>
<dbReference type="PANTHER" id="PTHR25462:SF296">
    <property type="entry name" value="MEIOTIC P26, ISOFORM F"/>
    <property type="match status" value="1"/>
</dbReference>
<dbReference type="SUPFAM" id="SSF57845">
    <property type="entry name" value="B-box zinc-binding domain"/>
    <property type="match status" value="1"/>
</dbReference>
<proteinExistence type="predicted"/>
<dbReference type="GO" id="GO:0005654">
    <property type="term" value="C:nucleoplasm"/>
    <property type="evidence" value="ECO:0007669"/>
    <property type="project" value="TreeGrafter"/>
</dbReference>
<dbReference type="Pfam" id="PF01436">
    <property type="entry name" value="NHL"/>
    <property type="match status" value="1"/>
</dbReference>
<dbReference type="Gene3D" id="2.120.10.30">
    <property type="entry name" value="TolB, C-terminal domain"/>
    <property type="match status" value="1"/>
</dbReference>
<evidence type="ECO:0000313" key="10">
    <source>
        <dbReference type="EMBL" id="VDD79640.1"/>
    </source>
</evidence>
<evidence type="ECO:0000256" key="1">
    <source>
        <dbReference type="ARBA" id="ARBA00022553"/>
    </source>
</evidence>
<dbReference type="InterPro" id="IPR001841">
    <property type="entry name" value="Znf_RING"/>
</dbReference>
<dbReference type="CDD" id="cd19756">
    <property type="entry name" value="Bbox2"/>
    <property type="match status" value="1"/>
</dbReference>
<keyword evidence="1" id="KW-0597">Phosphoprotein</keyword>
<name>A0A0R3UF11_MESCO</name>
<dbReference type="InterPro" id="IPR047153">
    <property type="entry name" value="TRIM45/56/19-like"/>
</dbReference>
<evidence type="ECO:0000259" key="9">
    <source>
        <dbReference type="PROSITE" id="PS50119"/>
    </source>
</evidence>
<feature type="domain" description="B box-type" evidence="9">
    <location>
        <begin position="161"/>
        <end position="201"/>
    </location>
</feature>
<dbReference type="Pfam" id="PF13445">
    <property type="entry name" value="zf-RING_UBOX"/>
    <property type="match status" value="1"/>
</dbReference>
<keyword evidence="2" id="KW-0479">Metal-binding</keyword>
<dbReference type="SMART" id="SM00336">
    <property type="entry name" value="BBOX"/>
    <property type="match status" value="2"/>
</dbReference>
<dbReference type="InterPro" id="IPR011042">
    <property type="entry name" value="6-blade_b-propeller_TolB-like"/>
</dbReference>
<keyword evidence="3" id="KW-0677">Repeat</keyword>
<keyword evidence="4 6" id="KW-0863">Zinc-finger</keyword>